<evidence type="ECO:0000313" key="3">
    <source>
        <dbReference type="Proteomes" id="UP001390339"/>
    </source>
</evidence>
<evidence type="ECO:0000313" key="2">
    <source>
        <dbReference type="EMBL" id="KAK8874613.1"/>
    </source>
</evidence>
<proteinExistence type="predicted"/>
<keyword evidence="3" id="KW-1185">Reference proteome</keyword>
<reference evidence="2 3" key="1">
    <citation type="journal article" date="2024" name="IMA Fungus">
        <title>Apiospora arundinis, a panoply of carbohydrate-active enzymes and secondary metabolites.</title>
        <authorList>
            <person name="Sorensen T."/>
            <person name="Petersen C."/>
            <person name="Muurmann A.T."/>
            <person name="Christiansen J.V."/>
            <person name="Brundto M.L."/>
            <person name="Overgaard C.K."/>
            <person name="Boysen A.T."/>
            <person name="Wollenberg R.D."/>
            <person name="Larsen T.O."/>
            <person name="Sorensen J.L."/>
            <person name="Nielsen K.L."/>
            <person name="Sondergaard T.E."/>
        </authorList>
    </citation>
    <scope>NUCLEOTIDE SEQUENCE [LARGE SCALE GENOMIC DNA]</scope>
    <source>
        <strain evidence="2 3">AAU 773</strain>
    </source>
</reference>
<feature type="region of interest" description="Disordered" evidence="1">
    <location>
        <begin position="1"/>
        <end position="33"/>
    </location>
</feature>
<comment type="caution">
    <text evidence="2">The sequence shown here is derived from an EMBL/GenBank/DDBJ whole genome shotgun (WGS) entry which is preliminary data.</text>
</comment>
<sequence length="66" mass="7239">MSLAETSVRTETDQKLPGDLETLEDEGVPSGTFSSRLQQLHGIAHPIHRTPDAALQERDRENVTVG</sequence>
<accession>A0ABR2JAP4</accession>
<gene>
    <name evidence="2" type="ORF">PGQ11_005127</name>
</gene>
<feature type="compositionally biased region" description="Basic and acidic residues" evidence="1">
    <location>
        <begin position="8"/>
        <end position="18"/>
    </location>
</feature>
<evidence type="ECO:0000256" key="1">
    <source>
        <dbReference type="SAM" id="MobiDB-lite"/>
    </source>
</evidence>
<protein>
    <submittedName>
        <fullName evidence="2">Uncharacterized protein</fullName>
    </submittedName>
</protein>
<organism evidence="2 3">
    <name type="scientific">Apiospora arundinis</name>
    <dbReference type="NCBI Taxonomy" id="335852"/>
    <lineage>
        <taxon>Eukaryota</taxon>
        <taxon>Fungi</taxon>
        <taxon>Dikarya</taxon>
        <taxon>Ascomycota</taxon>
        <taxon>Pezizomycotina</taxon>
        <taxon>Sordariomycetes</taxon>
        <taxon>Xylariomycetidae</taxon>
        <taxon>Amphisphaeriales</taxon>
        <taxon>Apiosporaceae</taxon>
        <taxon>Apiospora</taxon>
    </lineage>
</organism>
<dbReference type="Proteomes" id="UP001390339">
    <property type="component" value="Unassembled WGS sequence"/>
</dbReference>
<dbReference type="EMBL" id="JAPCWZ010000003">
    <property type="protein sequence ID" value="KAK8874613.1"/>
    <property type="molecule type" value="Genomic_DNA"/>
</dbReference>
<name>A0ABR2JAP4_9PEZI</name>